<evidence type="ECO:0000313" key="2">
    <source>
        <dbReference type="Proteomes" id="UP000050640"/>
    </source>
</evidence>
<name>A0A0R3RXK7_9BILA</name>
<feature type="region of interest" description="Disordered" evidence="1">
    <location>
        <begin position="180"/>
        <end position="201"/>
    </location>
</feature>
<evidence type="ECO:0000313" key="3">
    <source>
        <dbReference type="WBParaSite" id="EEL_0000696101-mRNA-1"/>
    </source>
</evidence>
<feature type="compositionally biased region" description="Polar residues" evidence="1">
    <location>
        <begin position="180"/>
        <end position="190"/>
    </location>
</feature>
<dbReference type="AlphaFoldDB" id="A0A0R3RXK7"/>
<accession>A0A0R3RXK7</accession>
<evidence type="ECO:0000256" key="1">
    <source>
        <dbReference type="SAM" id="MobiDB-lite"/>
    </source>
</evidence>
<keyword evidence="2" id="KW-1185">Reference proteome</keyword>
<reference evidence="3" key="1">
    <citation type="submission" date="2017-02" db="UniProtKB">
        <authorList>
            <consortium name="WormBaseParasite"/>
        </authorList>
    </citation>
    <scope>IDENTIFICATION</scope>
</reference>
<dbReference type="WBParaSite" id="EEL_0000696101-mRNA-1">
    <property type="protein sequence ID" value="EEL_0000696101-mRNA-1"/>
    <property type="gene ID" value="EEL_0000696101"/>
</dbReference>
<proteinExistence type="predicted"/>
<feature type="compositionally biased region" description="Polar residues" evidence="1">
    <location>
        <begin position="494"/>
        <end position="508"/>
    </location>
</feature>
<sequence length="554" mass="61096">MCDDDSFNIATVPRHAVFGAQAGNDDGEDESTLGDRFFVCFQFDFNVIVDLLPLQTNTAAKADVGHRCKLIPSNTQHFEQIPMVTVTATAAITDTAKATAIGTTDVSTENIHDDAPFELNRLAMFRPSSRTRLSGCRSNTILREENTVHLSACTAELSCHENLGPNGCVDKETANYTSKISSSGLNQSSKTLRRSTSRPSYPTRVSRIQSTEMKQRMGSVTCQPTIKVRATSAEPRIQRPAMAFTRTSGSSIRKTTETAMQIPQRGPLRVRSASTSVTSTKNIGAKAENTVRSNEITTAQRQNKANLTRDVVSAERMVSKSETTRKSLYVGPETRARARMKQSNDNSEVRKITSSVSTPKRWLLMKSVHSRPLLQLNANIGRNATENTASLCSTKNAENDHISRPRIRAPHEPIRVRNTQGRVKGGDGLPPIESESRFRQSLTRRPKGGDSLDRGVTKAEGNENDEIWTVVAKKPEPVLEFASCLRSRVAAKKMQSTPIKSATQSTRPPKTRQSKHGGSDVLPVARRRTEAEREAFFRRLSTPKTIATIKKCTK</sequence>
<dbReference type="Proteomes" id="UP000050640">
    <property type="component" value="Unplaced"/>
</dbReference>
<organism evidence="2 3">
    <name type="scientific">Elaeophora elaphi</name>
    <dbReference type="NCBI Taxonomy" id="1147741"/>
    <lineage>
        <taxon>Eukaryota</taxon>
        <taxon>Metazoa</taxon>
        <taxon>Ecdysozoa</taxon>
        <taxon>Nematoda</taxon>
        <taxon>Chromadorea</taxon>
        <taxon>Rhabditida</taxon>
        <taxon>Spirurina</taxon>
        <taxon>Spiruromorpha</taxon>
        <taxon>Filarioidea</taxon>
        <taxon>Onchocercidae</taxon>
        <taxon>Elaeophora</taxon>
    </lineage>
</organism>
<feature type="region of interest" description="Disordered" evidence="1">
    <location>
        <begin position="491"/>
        <end position="527"/>
    </location>
</feature>
<feature type="compositionally biased region" description="Basic and acidic residues" evidence="1">
    <location>
        <begin position="447"/>
        <end position="460"/>
    </location>
</feature>
<feature type="region of interest" description="Disordered" evidence="1">
    <location>
        <begin position="416"/>
        <end position="460"/>
    </location>
</feature>
<protein>
    <submittedName>
        <fullName evidence="3">PP1-binding domain-containing protein</fullName>
    </submittedName>
</protein>